<reference evidence="1 2" key="1">
    <citation type="submission" date="2018-04" db="EMBL/GenBank/DDBJ databases">
        <title>Polynucleobacter sp. UH21B genome.</title>
        <authorList>
            <person name="Hahn M.W."/>
        </authorList>
    </citation>
    <scope>NUCLEOTIDE SEQUENCE [LARGE SCALE GENOMIC DNA]</scope>
    <source>
        <strain evidence="1 2">MWH-UH21B</strain>
    </source>
</reference>
<dbReference type="Proteomes" id="UP000503312">
    <property type="component" value="Chromosome"/>
</dbReference>
<evidence type="ECO:0000313" key="1">
    <source>
        <dbReference type="EMBL" id="QKM65077.1"/>
    </source>
</evidence>
<dbReference type="RefSeq" id="WP_173956120.1">
    <property type="nucleotide sequence ID" value="NZ_CP028942.1"/>
</dbReference>
<proteinExistence type="predicted"/>
<dbReference type="Gene3D" id="2.40.360.20">
    <property type="match status" value="1"/>
</dbReference>
<protein>
    <submittedName>
        <fullName evidence="1">Uncharacterized protein</fullName>
    </submittedName>
</protein>
<dbReference type="EMBL" id="CP028942">
    <property type="protein sequence ID" value="QKM65077.1"/>
    <property type="molecule type" value="Genomic_DNA"/>
</dbReference>
<dbReference type="PROSITE" id="PS51318">
    <property type="entry name" value="TAT"/>
    <property type="match status" value="1"/>
</dbReference>
<accession>A0A6M9Q1G4</accession>
<organism evidence="1 2">
    <name type="scientific">Polynucleobacter tropicus</name>
    <dbReference type="NCBI Taxonomy" id="1743174"/>
    <lineage>
        <taxon>Bacteria</taxon>
        <taxon>Pseudomonadati</taxon>
        <taxon>Pseudomonadota</taxon>
        <taxon>Betaproteobacteria</taxon>
        <taxon>Burkholderiales</taxon>
        <taxon>Burkholderiaceae</taxon>
        <taxon>Polynucleobacter</taxon>
    </lineage>
</organism>
<dbReference type="InterPro" id="IPR006311">
    <property type="entry name" value="TAT_signal"/>
</dbReference>
<evidence type="ECO:0000313" key="2">
    <source>
        <dbReference type="Proteomes" id="UP000503312"/>
    </source>
</evidence>
<dbReference type="AlphaFoldDB" id="A0A6M9Q1G4"/>
<name>A0A6M9Q1G4_9BURK</name>
<gene>
    <name evidence="1" type="ORF">DCO17_07425</name>
</gene>
<dbReference type="KEGG" id="ptrp:DCO17_07425"/>
<keyword evidence="2" id="KW-1185">Reference proteome</keyword>
<sequence>MNLSRRVFIASAALAPVACGVPLGYERGTPVAQPKPLPSVRLPQVGQEWTYIKRDVFDGKNLGLVTERVASVGSTIVIERSDESGGRLANEVQGPWGMVLTDPQWPKVVSFSPAIPLWPQELSATWNKQFITKYKLAGYPDSAYNWQEYMSAHGWEQITVPAGTFLTLRYQSLVNYESNDDNKVNCIRRETVWFAPSIGRWVARESSGSYMIQGQLGTPNLEDSLQWQLTSYK</sequence>